<dbReference type="AlphaFoldDB" id="A0AAD5RVX4"/>
<proteinExistence type="predicted"/>
<name>A0AAD5RVX4_9PEZI</name>
<feature type="domain" description="Heterokaryon incompatibility" evidence="2">
    <location>
        <begin position="293"/>
        <end position="474"/>
    </location>
</feature>
<dbReference type="EMBL" id="JAKWBI020000057">
    <property type="protein sequence ID" value="KAJ2904309.1"/>
    <property type="molecule type" value="Genomic_DNA"/>
</dbReference>
<protein>
    <recommendedName>
        <fullName evidence="2">Heterokaryon incompatibility domain-containing protein</fullName>
    </recommendedName>
</protein>
<feature type="compositionally biased region" description="Basic residues" evidence="1">
    <location>
        <begin position="1"/>
        <end position="20"/>
    </location>
</feature>
<organism evidence="3 4">
    <name type="scientific">Zalerion maritima</name>
    <dbReference type="NCBI Taxonomy" id="339359"/>
    <lineage>
        <taxon>Eukaryota</taxon>
        <taxon>Fungi</taxon>
        <taxon>Dikarya</taxon>
        <taxon>Ascomycota</taxon>
        <taxon>Pezizomycotina</taxon>
        <taxon>Sordariomycetes</taxon>
        <taxon>Lulworthiomycetidae</taxon>
        <taxon>Lulworthiales</taxon>
        <taxon>Lulworthiaceae</taxon>
        <taxon>Zalerion</taxon>
    </lineage>
</organism>
<feature type="region of interest" description="Disordered" evidence="1">
    <location>
        <begin position="1"/>
        <end position="42"/>
    </location>
</feature>
<evidence type="ECO:0000256" key="1">
    <source>
        <dbReference type="SAM" id="MobiDB-lite"/>
    </source>
</evidence>
<dbReference type="Proteomes" id="UP001201980">
    <property type="component" value="Unassembled WGS sequence"/>
</dbReference>
<reference evidence="3" key="1">
    <citation type="submission" date="2022-07" db="EMBL/GenBank/DDBJ databases">
        <title>Draft genome sequence of Zalerion maritima ATCC 34329, a (micro)plastics degrading marine fungus.</title>
        <authorList>
            <person name="Paco A."/>
            <person name="Goncalves M.F.M."/>
            <person name="Rocha-Santos T.A.P."/>
            <person name="Alves A."/>
        </authorList>
    </citation>
    <scope>NUCLEOTIDE SEQUENCE</scope>
    <source>
        <strain evidence="3">ATCC 34329</strain>
    </source>
</reference>
<keyword evidence="4" id="KW-1185">Reference proteome</keyword>
<evidence type="ECO:0000313" key="4">
    <source>
        <dbReference type="Proteomes" id="UP001201980"/>
    </source>
</evidence>
<dbReference type="Pfam" id="PF06985">
    <property type="entry name" value="HET"/>
    <property type="match status" value="1"/>
</dbReference>
<gene>
    <name evidence="3" type="ORF">MKZ38_008368</name>
</gene>
<dbReference type="PANTHER" id="PTHR33112">
    <property type="entry name" value="DOMAIN PROTEIN, PUTATIVE-RELATED"/>
    <property type="match status" value="1"/>
</dbReference>
<comment type="caution">
    <text evidence="3">The sequence shown here is derived from an EMBL/GenBank/DDBJ whole genome shotgun (WGS) entry which is preliminary data.</text>
</comment>
<evidence type="ECO:0000313" key="3">
    <source>
        <dbReference type="EMBL" id="KAJ2904309.1"/>
    </source>
</evidence>
<accession>A0AAD5RVX4</accession>
<dbReference type="PANTHER" id="PTHR33112:SF16">
    <property type="entry name" value="HETEROKARYON INCOMPATIBILITY DOMAIN-CONTAINING PROTEIN"/>
    <property type="match status" value="1"/>
</dbReference>
<sequence>MLHPKRPLRSVFSRFRKKPKDGRPKGEQPHFHGEGSCPTTSKQEDFNIWRTRFEDTIQENNFLHAILECHPPPWYSLKPENRELYCGPVRRMLLQNLSTARRRELVIGDLTSTDYIWEQLWDQASCCPMCRNLGSGTKGESLVSDHRAFSDDGCAGCGLLAQAVRSLWEDITPDFHIRWEVDDALVVVRHLPIENIGTPRVPFAFYLADGSSIRLLGGQLQLRALNERQCQFDHSEAKASLEECRLTHQSCRPRKPSYMPTRLIDVSVGAAGADSDGDPKVLLVEHIAESAPYVALSYCWGDVTKSTKTTKESIERFKREGISVKTLPETIQDAITVCRKVDAHFLWVDALCIIQDDTNLIDWYRESGKMCDVYSNAYFVIAAEDSPQCTSGFFPLSGPTWRRFSLPVDSVAGARRQTTGNSGVLEEVNSIKISVKVLHDSLASYRLSTRRSGDLRNNRLLSSALSRRAWTFQESILPCRVLHFTDYGMIWECNSTHKTSDIRVLPKATVNLMTIGPASTGNSSSLGEGNNTSWDSVDNLTTHIHNFLNVKSAATVFWAWHGIIEHYSQRQLTQQKDRLTALSGLAQLVLALNGMDHADYIAGMWRGQLAKDLLWHVYGPWKPRGYSHGSYVAPSWSWASVSTGVKYIVEQYQFEFDQLIDILQVTCDKSPFDLTGAISSAYMVVKGSLWPARLYQTHSMPSKYDGYNGNATRCFKDIVTNIRVRVTSSKVISNEFLWISPWKI</sequence>
<dbReference type="InterPro" id="IPR010730">
    <property type="entry name" value="HET"/>
</dbReference>
<feature type="compositionally biased region" description="Basic and acidic residues" evidence="1">
    <location>
        <begin position="21"/>
        <end position="33"/>
    </location>
</feature>
<evidence type="ECO:0000259" key="2">
    <source>
        <dbReference type="Pfam" id="PF06985"/>
    </source>
</evidence>